<evidence type="ECO:0000313" key="3">
    <source>
        <dbReference type="Proteomes" id="UP000051063"/>
    </source>
</evidence>
<dbReference type="RefSeq" id="WP_055747410.1">
    <property type="nucleotide sequence ID" value="NZ_LJJB01000013.1"/>
</dbReference>
<gene>
    <name evidence="2" type="ORF">AN963_26015</name>
</gene>
<dbReference type="PANTHER" id="PTHR40032">
    <property type="entry name" value="EXPORTED PROTEIN-RELATED"/>
    <property type="match status" value="1"/>
</dbReference>
<name>A0ABR5N2U6_BRECH</name>
<feature type="domain" description="Putative amidase" evidence="1">
    <location>
        <begin position="162"/>
        <end position="315"/>
    </location>
</feature>
<proteinExistence type="predicted"/>
<dbReference type="Pfam" id="PF12671">
    <property type="entry name" value="Amidase_6"/>
    <property type="match status" value="1"/>
</dbReference>
<dbReference type="Proteomes" id="UP000051063">
    <property type="component" value="Unassembled WGS sequence"/>
</dbReference>
<dbReference type="InterPro" id="IPR024301">
    <property type="entry name" value="Amidase_6"/>
</dbReference>
<dbReference type="PANTHER" id="PTHR40032:SF1">
    <property type="entry name" value="EXPORTED PROTEIN"/>
    <property type="match status" value="1"/>
</dbReference>
<comment type="caution">
    <text evidence="2">The sequence shown here is derived from an EMBL/GenBank/DDBJ whole genome shotgun (WGS) entry which is preliminary data.</text>
</comment>
<reference evidence="2 3" key="1">
    <citation type="submission" date="2015-09" db="EMBL/GenBank/DDBJ databases">
        <title>Genome sequencing project for genomic taxonomy and phylogenomics of Bacillus-like bacteria.</title>
        <authorList>
            <person name="Liu B."/>
            <person name="Wang J."/>
            <person name="Zhu Y."/>
            <person name="Liu G."/>
            <person name="Chen Q."/>
            <person name="Chen Z."/>
            <person name="Lan J."/>
            <person name="Che J."/>
            <person name="Ge C."/>
            <person name="Shi H."/>
            <person name="Pan Z."/>
            <person name="Liu X."/>
        </authorList>
    </citation>
    <scope>NUCLEOTIDE SEQUENCE [LARGE SCALE GENOMIC DNA]</scope>
    <source>
        <strain evidence="2 3">DSM 8552</strain>
    </source>
</reference>
<dbReference type="EMBL" id="LJJB01000013">
    <property type="protein sequence ID" value="KQL44817.1"/>
    <property type="molecule type" value="Genomic_DNA"/>
</dbReference>
<sequence>MDWRAFVQNYFDGVHKSWLDGDYQRLLPFYSATAEGTESEWERLKRAHRQLADRGGTPYSIRGRVVPLCWIETDQAMDILLSWQGRRRYAIGTHELIEASRRMHRIRLKKGTDQWEIDSHQEWEGDTKNPFDAEQEAEEVSSSMVEDVVSEPLLVVHGAGGYNPENAVAYAERYWNSPNPAYPHFTDDCTNFISQCLYAGGIPMLFSKEKGKGWWIRTGKGNEWSYSWAVAHALYLILKSGAAPMRAVTKTSPDELVPGDIICYDFDGDGRFQHNTIVVAKDANNMPLVNAHTTDSSMRYWAYEDSTAYTPNMRYAFFHIRGV</sequence>
<accession>A0ABR5N2U6</accession>
<evidence type="ECO:0000259" key="1">
    <source>
        <dbReference type="Pfam" id="PF12671"/>
    </source>
</evidence>
<organism evidence="2 3">
    <name type="scientific">Brevibacillus choshinensis</name>
    <dbReference type="NCBI Taxonomy" id="54911"/>
    <lineage>
        <taxon>Bacteria</taxon>
        <taxon>Bacillati</taxon>
        <taxon>Bacillota</taxon>
        <taxon>Bacilli</taxon>
        <taxon>Bacillales</taxon>
        <taxon>Paenibacillaceae</taxon>
        <taxon>Brevibacillus</taxon>
    </lineage>
</organism>
<protein>
    <recommendedName>
        <fullName evidence="1">Putative amidase domain-containing protein</fullName>
    </recommendedName>
</protein>
<evidence type="ECO:0000313" key="2">
    <source>
        <dbReference type="EMBL" id="KQL44817.1"/>
    </source>
</evidence>
<keyword evidence="3" id="KW-1185">Reference proteome</keyword>